<evidence type="ECO:0000313" key="1">
    <source>
        <dbReference type="EMBL" id="KAJ1352903.1"/>
    </source>
</evidence>
<dbReference type="AlphaFoldDB" id="A0AAD5QI89"/>
<proteinExistence type="predicted"/>
<feature type="non-terminal residue" evidence="1">
    <location>
        <position position="1"/>
    </location>
</feature>
<comment type="caution">
    <text evidence="1">The sequence shown here is derived from an EMBL/GenBank/DDBJ whole genome shotgun (WGS) entry which is preliminary data.</text>
</comment>
<dbReference type="EMBL" id="JAHQIW010001560">
    <property type="protein sequence ID" value="KAJ1352903.1"/>
    <property type="molecule type" value="Genomic_DNA"/>
</dbReference>
<name>A0AAD5QI89_PARTN</name>
<dbReference type="Proteomes" id="UP001196413">
    <property type="component" value="Unassembled WGS sequence"/>
</dbReference>
<evidence type="ECO:0000313" key="2">
    <source>
        <dbReference type="Proteomes" id="UP001196413"/>
    </source>
</evidence>
<protein>
    <submittedName>
        <fullName evidence="1">Uncharacterized protein</fullName>
    </submittedName>
</protein>
<reference evidence="1" key="1">
    <citation type="submission" date="2021-06" db="EMBL/GenBank/DDBJ databases">
        <title>Parelaphostrongylus tenuis whole genome reference sequence.</title>
        <authorList>
            <person name="Garwood T.J."/>
            <person name="Larsen P.A."/>
            <person name="Fountain-Jones N.M."/>
            <person name="Garbe J.R."/>
            <person name="Macchietto M.G."/>
            <person name="Kania S.A."/>
            <person name="Gerhold R.W."/>
            <person name="Richards J.E."/>
            <person name="Wolf T.M."/>
        </authorList>
    </citation>
    <scope>NUCLEOTIDE SEQUENCE</scope>
    <source>
        <strain evidence="1">MNPRO001-30</strain>
        <tissue evidence="1">Meninges</tissue>
    </source>
</reference>
<organism evidence="1 2">
    <name type="scientific">Parelaphostrongylus tenuis</name>
    <name type="common">Meningeal worm</name>
    <dbReference type="NCBI Taxonomy" id="148309"/>
    <lineage>
        <taxon>Eukaryota</taxon>
        <taxon>Metazoa</taxon>
        <taxon>Ecdysozoa</taxon>
        <taxon>Nematoda</taxon>
        <taxon>Chromadorea</taxon>
        <taxon>Rhabditida</taxon>
        <taxon>Rhabditina</taxon>
        <taxon>Rhabditomorpha</taxon>
        <taxon>Strongyloidea</taxon>
        <taxon>Metastrongylidae</taxon>
        <taxon>Parelaphostrongylus</taxon>
    </lineage>
</organism>
<accession>A0AAD5QI89</accession>
<gene>
    <name evidence="1" type="ORF">KIN20_009405</name>
</gene>
<sequence>MTCGEDYIGETRGSLWICTTEHLDEKAISKNRLSSSYIRLSSGQPRRHIHPKGAIDQVHQQEATDKVRLKLKILSDRLNKSQLDPVNLPHKHDDLINFAGDVVTDSTDYAFILEKIMRGSVLANSDNEEVGDEGDDHIEAIHSSQIL</sequence>
<keyword evidence="2" id="KW-1185">Reference proteome</keyword>